<evidence type="ECO:0000256" key="8">
    <source>
        <dbReference type="RuleBase" id="RU365045"/>
    </source>
</evidence>
<reference evidence="10 11" key="1">
    <citation type="submission" date="2017-04" db="EMBL/GenBank/DDBJ databases">
        <title>Draft genome sequence of Zooshikella ganghwensis VG4 isolated from Red Sea sediments.</title>
        <authorList>
            <person name="Rehman Z."/>
            <person name="Alam I."/>
            <person name="Kamau A."/>
            <person name="Bajic V."/>
            <person name="Leiknes T."/>
        </authorList>
    </citation>
    <scope>NUCLEOTIDE SEQUENCE [LARGE SCALE GENOMIC DNA]</scope>
    <source>
        <strain evidence="10 11">VG4</strain>
    </source>
</reference>
<dbReference type="CDD" id="cd04301">
    <property type="entry name" value="NAT_SF"/>
    <property type="match status" value="1"/>
</dbReference>
<evidence type="ECO:0000256" key="5">
    <source>
        <dbReference type="ARBA" id="ARBA00022679"/>
    </source>
</evidence>
<dbReference type="SUPFAM" id="SSF55729">
    <property type="entry name" value="Acyl-CoA N-acyltransferases (Nat)"/>
    <property type="match status" value="1"/>
</dbReference>
<dbReference type="UniPathway" id="UPA00067">
    <property type="reaction ID" value="UER00122"/>
</dbReference>
<evidence type="ECO:0000256" key="6">
    <source>
        <dbReference type="ARBA" id="ARBA00023315"/>
    </source>
</evidence>
<dbReference type="Pfam" id="PF00583">
    <property type="entry name" value="Acetyltransf_1"/>
    <property type="match status" value="1"/>
</dbReference>
<evidence type="ECO:0000256" key="7">
    <source>
        <dbReference type="ARBA" id="ARBA00048924"/>
    </source>
</evidence>
<evidence type="ECO:0000313" key="10">
    <source>
        <dbReference type="EMBL" id="RDH45890.1"/>
    </source>
</evidence>
<comment type="function">
    <text evidence="8">Catalyzes the acetylation of L-2,4-diaminobutyrate (DABA) to gamma-N-acetyl-alpha,gamma-diaminobutyric acid (ADABA) with acetyl coenzyme A.</text>
</comment>
<dbReference type="RefSeq" id="WP_094788775.1">
    <property type="nucleotide sequence ID" value="NZ_NDXW01000001.1"/>
</dbReference>
<evidence type="ECO:0000256" key="3">
    <source>
        <dbReference type="ARBA" id="ARBA00012355"/>
    </source>
</evidence>
<keyword evidence="11" id="KW-1185">Reference proteome</keyword>
<name>A0A4P9VVG2_9GAMM</name>
<gene>
    <name evidence="8 10" type="primary">ectA</name>
    <name evidence="10" type="ORF">B9G39_21890</name>
</gene>
<dbReference type="InterPro" id="IPR016181">
    <property type="entry name" value="Acyl_CoA_acyltransferase"/>
</dbReference>
<dbReference type="Proteomes" id="UP000257039">
    <property type="component" value="Unassembled WGS sequence"/>
</dbReference>
<comment type="pathway">
    <text evidence="1 8">Amine and polyamine biosynthesis; ectoine biosynthesis; L-ectoine from L-aspartate 4-semialdehyde: step 2/3.</text>
</comment>
<feature type="domain" description="N-acetyltransferase" evidence="9">
    <location>
        <begin position="9"/>
        <end position="171"/>
    </location>
</feature>
<comment type="caution">
    <text evidence="10">The sequence shown here is derived from an EMBL/GenBank/DDBJ whole genome shotgun (WGS) entry which is preliminary data.</text>
</comment>
<dbReference type="EMBL" id="NDXW01000001">
    <property type="protein sequence ID" value="RDH45890.1"/>
    <property type="molecule type" value="Genomic_DNA"/>
</dbReference>
<comment type="similarity">
    <text evidence="2 8">Belongs to the acetyltransferase family. EctA subfamily.</text>
</comment>
<evidence type="ECO:0000256" key="2">
    <source>
        <dbReference type="ARBA" id="ARBA00010712"/>
    </source>
</evidence>
<evidence type="ECO:0000256" key="4">
    <source>
        <dbReference type="ARBA" id="ARBA00017935"/>
    </source>
</evidence>
<dbReference type="EC" id="2.3.1.178" evidence="3 8"/>
<proteinExistence type="inferred from homology"/>
<dbReference type="InterPro" id="IPR012772">
    <property type="entry name" value="Ectoine_EctA"/>
</dbReference>
<evidence type="ECO:0000259" key="9">
    <source>
        <dbReference type="PROSITE" id="PS51186"/>
    </source>
</evidence>
<dbReference type="GO" id="GO:0019491">
    <property type="term" value="P:ectoine biosynthetic process"/>
    <property type="evidence" value="ECO:0007669"/>
    <property type="project" value="UniProtKB-UniPathway"/>
</dbReference>
<sequence>MYEYGENKITLRLPRPSDGFVVSELISQCPPLDTNSTYCNLLQCTHFSRTSVVAELRGEIVGFISGYVIPDRPNCLFIWQVAVAEQARGVGLALSMLRDILERNHNRQISAVETTITESNIASWALFERLAQELKAPFNKSVFFDSNKHFAGNHESELLMQIGPFCTQHES</sequence>
<dbReference type="NCBIfam" id="TIGR02406">
    <property type="entry name" value="ectoine_EctA"/>
    <property type="match status" value="1"/>
</dbReference>
<evidence type="ECO:0000313" key="11">
    <source>
        <dbReference type="Proteomes" id="UP000257039"/>
    </source>
</evidence>
<dbReference type="AlphaFoldDB" id="A0A4P9VVG2"/>
<protein>
    <recommendedName>
        <fullName evidence="4 8">L-2,4-diaminobutyric acid acetyltransferase</fullName>
        <shortName evidence="8">DABA acetyltransferase</shortName>
        <ecNumber evidence="3 8">2.3.1.178</ecNumber>
    </recommendedName>
</protein>
<keyword evidence="5 8" id="KW-0808">Transferase</keyword>
<evidence type="ECO:0000256" key="1">
    <source>
        <dbReference type="ARBA" id="ARBA00004978"/>
    </source>
</evidence>
<dbReference type="PROSITE" id="PS51186">
    <property type="entry name" value="GNAT"/>
    <property type="match status" value="1"/>
</dbReference>
<dbReference type="InterPro" id="IPR000182">
    <property type="entry name" value="GNAT_dom"/>
</dbReference>
<dbReference type="GO" id="GO:0033816">
    <property type="term" value="F:diaminobutyrate acetyltransferase activity"/>
    <property type="evidence" value="ECO:0007669"/>
    <property type="project" value="UniProtKB-EC"/>
</dbReference>
<accession>A0A4P9VVG2</accession>
<keyword evidence="6 8" id="KW-0012">Acyltransferase</keyword>
<dbReference type="Gene3D" id="3.40.630.30">
    <property type="match status" value="1"/>
</dbReference>
<comment type="catalytic activity">
    <reaction evidence="7 8">
        <text>L-2,4-diaminobutanoate + acetyl-CoA = (2S)-4-acetamido-2-aminobutanoate + CoA + H(+)</text>
        <dbReference type="Rhea" id="RHEA:16901"/>
        <dbReference type="ChEBI" id="CHEBI:15378"/>
        <dbReference type="ChEBI" id="CHEBI:57287"/>
        <dbReference type="ChEBI" id="CHEBI:57288"/>
        <dbReference type="ChEBI" id="CHEBI:58761"/>
        <dbReference type="ChEBI" id="CHEBI:58929"/>
        <dbReference type="EC" id="2.3.1.178"/>
    </reaction>
</comment>
<organism evidence="10 11">
    <name type="scientific">Zooshikella ganghwensis</name>
    <dbReference type="NCBI Taxonomy" id="202772"/>
    <lineage>
        <taxon>Bacteria</taxon>
        <taxon>Pseudomonadati</taxon>
        <taxon>Pseudomonadota</taxon>
        <taxon>Gammaproteobacteria</taxon>
        <taxon>Oceanospirillales</taxon>
        <taxon>Zooshikellaceae</taxon>
        <taxon>Zooshikella</taxon>
    </lineage>
</organism>